<feature type="domain" description="PAC" evidence="10">
    <location>
        <begin position="108"/>
        <end position="160"/>
    </location>
</feature>
<dbReference type="Pfam" id="PF00512">
    <property type="entry name" value="HisKA"/>
    <property type="match status" value="1"/>
</dbReference>
<feature type="domain" description="PAS" evidence="9">
    <location>
        <begin position="35"/>
        <end position="105"/>
    </location>
</feature>
<organism evidence="11 12">
    <name type="scientific">Ramlibacter monticola</name>
    <dbReference type="NCBI Taxonomy" id="1926872"/>
    <lineage>
        <taxon>Bacteria</taxon>
        <taxon>Pseudomonadati</taxon>
        <taxon>Pseudomonadota</taxon>
        <taxon>Betaproteobacteria</taxon>
        <taxon>Burkholderiales</taxon>
        <taxon>Comamonadaceae</taxon>
        <taxon>Ramlibacter</taxon>
    </lineage>
</organism>
<dbReference type="SUPFAM" id="SSF55874">
    <property type="entry name" value="ATPase domain of HSP90 chaperone/DNA topoisomerase II/histidine kinase"/>
    <property type="match status" value="1"/>
</dbReference>
<evidence type="ECO:0000256" key="5">
    <source>
        <dbReference type="ARBA" id="ARBA00022679"/>
    </source>
</evidence>
<dbReference type="Proteomes" id="UP000599109">
    <property type="component" value="Unassembled WGS sequence"/>
</dbReference>
<feature type="domain" description="PAC" evidence="10">
    <location>
        <begin position="235"/>
        <end position="287"/>
    </location>
</feature>
<evidence type="ECO:0000256" key="4">
    <source>
        <dbReference type="ARBA" id="ARBA00022553"/>
    </source>
</evidence>
<evidence type="ECO:0000259" key="10">
    <source>
        <dbReference type="PROSITE" id="PS50113"/>
    </source>
</evidence>
<dbReference type="InterPro" id="IPR000700">
    <property type="entry name" value="PAS-assoc_C"/>
</dbReference>
<dbReference type="Gene3D" id="1.10.287.130">
    <property type="match status" value="1"/>
</dbReference>
<sequence length="653" mass="72883">MTTITWLLSGLVAALAAALVLAVELWRRWRSRGRADERFTQLAHAVPQIVFMADRRGQVSFLSHRWVEVTGIRRREAIGEGWQQALHPEDREPMLERLREMVRKGQEFQHEHRLRTRDGSYRWQLLRAVPLDEGGQPAASWLGTATDIDDLKRAQEQARVQAERLRMASRLTRTGHWRADLATQRLALSEEAATVLDLPPDAEPTLQEIFALLAPDSLPRATSALKACVEEGRPFDVEVALVTQTGRQLWVRTLGEPVRSGDGRVVAIEGAQQDITLRMLMMEEIRRLNASLEERIAERTAQLARQEALFRTLAEQAPLPFWTVDPRGHVTFLSRAWYELAGGAPPQWQGDRWLARVHPDDLPAVRHNWIRSMATGAPYTGTRRIRARDGSYHTMTYRAVPVRDAGGAILFWVGVDTDITDLMANDAALRLANTQLEAFSYSVSHDLQSPLQRVASYARLLQQELAQWPEGRAHHYLDRIQANADTMALLMEGLLALAHVSQVEIIRAAVNLSDMATDILQRLQAEHPQRTVGWLVEPGLSVMGDVRLMRSVLENLIGNAWKFTGGTPDAHIAVGGSAARGEYFVRDNGCGFDMAYAGRLFGTFQRLHAADEFPGTGIGLATVARAITRQGGRVWAQSAPGQGATFHFSLPPG</sequence>
<feature type="coiled-coil region" evidence="7">
    <location>
        <begin position="282"/>
        <end position="309"/>
    </location>
</feature>
<feature type="domain" description="PAS" evidence="9">
    <location>
        <begin position="306"/>
        <end position="377"/>
    </location>
</feature>
<dbReference type="AlphaFoldDB" id="A0A936YXD8"/>
<dbReference type="EMBL" id="JAEQNE010000001">
    <property type="protein sequence ID" value="MBL0390613.1"/>
    <property type="molecule type" value="Genomic_DNA"/>
</dbReference>
<keyword evidence="4" id="KW-0597">Phosphoprotein</keyword>
<dbReference type="InterPro" id="IPR001610">
    <property type="entry name" value="PAC"/>
</dbReference>
<dbReference type="SMART" id="SM00091">
    <property type="entry name" value="PAS"/>
    <property type="match status" value="3"/>
</dbReference>
<feature type="domain" description="Histidine kinase" evidence="8">
    <location>
        <begin position="442"/>
        <end position="653"/>
    </location>
</feature>
<dbReference type="PANTHER" id="PTHR43304:SF1">
    <property type="entry name" value="PAC DOMAIN-CONTAINING PROTEIN"/>
    <property type="match status" value="1"/>
</dbReference>
<evidence type="ECO:0000259" key="8">
    <source>
        <dbReference type="PROSITE" id="PS50109"/>
    </source>
</evidence>
<dbReference type="PROSITE" id="PS50109">
    <property type="entry name" value="HIS_KIN"/>
    <property type="match status" value="1"/>
</dbReference>
<dbReference type="CDD" id="cd00082">
    <property type="entry name" value="HisKA"/>
    <property type="match status" value="1"/>
</dbReference>
<dbReference type="InterPro" id="IPR052162">
    <property type="entry name" value="Sensor_kinase/Photoreceptor"/>
</dbReference>
<dbReference type="SMART" id="SM00387">
    <property type="entry name" value="HATPase_c"/>
    <property type="match status" value="1"/>
</dbReference>
<evidence type="ECO:0000259" key="9">
    <source>
        <dbReference type="PROSITE" id="PS50112"/>
    </source>
</evidence>
<protein>
    <recommendedName>
        <fullName evidence="3">histidine kinase</fullName>
        <ecNumber evidence="3">2.7.13.3</ecNumber>
    </recommendedName>
</protein>
<dbReference type="InterPro" id="IPR035965">
    <property type="entry name" value="PAS-like_dom_sf"/>
</dbReference>
<accession>A0A936YXD8</accession>
<dbReference type="NCBIfam" id="TIGR00229">
    <property type="entry name" value="sensory_box"/>
    <property type="match status" value="2"/>
</dbReference>
<name>A0A936YXD8_9BURK</name>
<dbReference type="SUPFAM" id="SSF47384">
    <property type="entry name" value="Homodimeric domain of signal transducing histidine kinase"/>
    <property type="match status" value="1"/>
</dbReference>
<dbReference type="SMART" id="SM00388">
    <property type="entry name" value="HisKA"/>
    <property type="match status" value="1"/>
</dbReference>
<dbReference type="GO" id="GO:0005886">
    <property type="term" value="C:plasma membrane"/>
    <property type="evidence" value="ECO:0007669"/>
    <property type="project" value="UniProtKB-SubCell"/>
</dbReference>
<dbReference type="InterPro" id="IPR013655">
    <property type="entry name" value="PAS_fold_3"/>
</dbReference>
<evidence type="ECO:0000313" key="12">
    <source>
        <dbReference type="Proteomes" id="UP000599109"/>
    </source>
</evidence>
<dbReference type="SUPFAM" id="SSF55785">
    <property type="entry name" value="PYP-like sensor domain (PAS domain)"/>
    <property type="match status" value="3"/>
</dbReference>
<dbReference type="InterPro" id="IPR000014">
    <property type="entry name" value="PAS"/>
</dbReference>
<dbReference type="InterPro" id="IPR003661">
    <property type="entry name" value="HisK_dim/P_dom"/>
</dbReference>
<dbReference type="SMART" id="SM00086">
    <property type="entry name" value="PAC"/>
    <property type="match status" value="3"/>
</dbReference>
<comment type="subcellular location">
    <subcellularLocation>
        <location evidence="2">Cell inner membrane</location>
        <topology evidence="2">Multi-pass membrane protein</topology>
    </subcellularLocation>
</comment>
<dbReference type="Gene3D" id="3.30.450.20">
    <property type="entry name" value="PAS domain"/>
    <property type="match status" value="3"/>
</dbReference>
<dbReference type="PROSITE" id="PS50113">
    <property type="entry name" value="PAC"/>
    <property type="match status" value="3"/>
</dbReference>
<keyword evidence="12" id="KW-1185">Reference proteome</keyword>
<evidence type="ECO:0000256" key="2">
    <source>
        <dbReference type="ARBA" id="ARBA00004429"/>
    </source>
</evidence>
<dbReference type="InterPro" id="IPR036097">
    <property type="entry name" value="HisK_dim/P_sf"/>
</dbReference>
<dbReference type="Pfam" id="PF08447">
    <property type="entry name" value="PAS_3"/>
    <property type="match status" value="3"/>
</dbReference>
<dbReference type="PANTHER" id="PTHR43304">
    <property type="entry name" value="PHYTOCHROME-LIKE PROTEIN CPH1"/>
    <property type="match status" value="1"/>
</dbReference>
<reference evidence="11 12" key="1">
    <citation type="journal article" date="2017" name="Int. J. Syst. Evol. Microbiol.">
        <title>Ramlibacter monticola sp. nov., isolated from forest soil.</title>
        <authorList>
            <person name="Chaudhary D.K."/>
            <person name="Kim J."/>
        </authorList>
    </citation>
    <scope>NUCLEOTIDE SEQUENCE [LARGE SCALE GENOMIC DNA]</scope>
    <source>
        <strain evidence="11 12">KACC 19175</strain>
    </source>
</reference>
<dbReference type="PRINTS" id="PR00344">
    <property type="entry name" value="BCTRLSENSOR"/>
</dbReference>
<dbReference type="InterPro" id="IPR005467">
    <property type="entry name" value="His_kinase_dom"/>
</dbReference>
<comment type="catalytic activity">
    <reaction evidence="1">
        <text>ATP + protein L-histidine = ADP + protein N-phospho-L-histidine.</text>
        <dbReference type="EC" id="2.7.13.3"/>
    </reaction>
</comment>
<dbReference type="FunFam" id="3.30.450.20:FF:000099">
    <property type="entry name" value="Sensory box sensor histidine kinase"/>
    <property type="match status" value="2"/>
</dbReference>
<keyword evidence="7" id="KW-0175">Coiled coil</keyword>
<dbReference type="Gene3D" id="3.30.565.10">
    <property type="entry name" value="Histidine kinase-like ATPase, C-terminal domain"/>
    <property type="match status" value="1"/>
</dbReference>
<evidence type="ECO:0000256" key="7">
    <source>
        <dbReference type="SAM" id="Coils"/>
    </source>
</evidence>
<dbReference type="CDD" id="cd00130">
    <property type="entry name" value="PAS"/>
    <property type="match status" value="3"/>
</dbReference>
<dbReference type="EC" id="2.7.13.3" evidence="3"/>
<evidence type="ECO:0000256" key="6">
    <source>
        <dbReference type="ARBA" id="ARBA00022777"/>
    </source>
</evidence>
<feature type="domain" description="PAC" evidence="10">
    <location>
        <begin position="379"/>
        <end position="431"/>
    </location>
</feature>
<keyword evidence="5" id="KW-0808">Transferase</keyword>
<comment type="caution">
    <text evidence="11">The sequence shown here is derived from an EMBL/GenBank/DDBJ whole genome shotgun (WGS) entry which is preliminary data.</text>
</comment>
<keyword evidence="6" id="KW-0418">Kinase</keyword>
<dbReference type="InterPro" id="IPR004358">
    <property type="entry name" value="Sig_transdc_His_kin-like_C"/>
</dbReference>
<dbReference type="PROSITE" id="PS50112">
    <property type="entry name" value="PAS"/>
    <property type="match status" value="2"/>
</dbReference>
<dbReference type="RefSeq" id="WP_201673206.1">
    <property type="nucleotide sequence ID" value="NZ_JAEQNE010000001.1"/>
</dbReference>
<dbReference type="Pfam" id="PF02518">
    <property type="entry name" value="HATPase_c"/>
    <property type="match status" value="1"/>
</dbReference>
<evidence type="ECO:0000313" key="11">
    <source>
        <dbReference type="EMBL" id="MBL0390613.1"/>
    </source>
</evidence>
<dbReference type="InterPro" id="IPR036890">
    <property type="entry name" value="HATPase_C_sf"/>
</dbReference>
<evidence type="ECO:0000256" key="3">
    <source>
        <dbReference type="ARBA" id="ARBA00012438"/>
    </source>
</evidence>
<dbReference type="GO" id="GO:0000155">
    <property type="term" value="F:phosphorelay sensor kinase activity"/>
    <property type="evidence" value="ECO:0007669"/>
    <property type="project" value="InterPro"/>
</dbReference>
<gene>
    <name evidence="11" type="ORF">JJ685_05595</name>
</gene>
<dbReference type="InterPro" id="IPR003594">
    <property type="entry name" value="HATPase_dom"/>
</dbReference>
<dbReference type="FunFam" id="3.30.565.10:FF:000006">
    <property type="entry name" value="Sensor histidine kinase WalK"/>
    <property type="match status" value="1"/>
</dbReference>
<evidence type="ECO:0000256" key="1">
    <source>
        <dbReference type="ARBA" id="ARBA00000085"/>
    </source>
</evidence>
<proteinExistence type="predicted"/>